<dbReference type="STRING" id="946122.A0A0C2W2N5"/>
<gene>
    <name evidence="2" type="ORF">M378DRAFT_182253</name>
</gene>
<feature type="region of interest" description="Disordered" evidence="1">
    <location>
        <begin position="186"/>
        <end position="213"/>
    </location>
</feature>
<feature type="compositionally biased region" description="Acidic residues" evidence="1">
    <location>
        <begin position="191"/>
        <end position="204"/>
    </location>
</feature>
<dbReference type="Proteomes" id="UP000054549">
    <property type="component" value="Unassembled WGS sequence"/>
</dbReference>
<keyword evidence="3" id="KW-1185">Reference proteome</keyword>
<reference evidence="2 3" key="1">
    <citation type="submission" date="2014-04" db="EMBL/GenBank/DDBJ databases">
        <title>Evolutionary Origins and Diversification of the Mycorrhizal Mutualists.</title>
        <authorList>
            <consortium name="DOE Joint Genome Institute"/>
            <consortium name="Mycorrhizal Genomics Consortium"/>
            <person name="Kohler A."/>
            <person name="Kuo A."/>
            <person name="Nagy L.G."/>
            <person name="Floudas D."/>
            <person name="Copeland A."/>
            <person name="Barry K.W."/>
            <person name="Cichocki N."/>
            <person name="Veneault-Fourrey C."/>
            <person name="LaButti K."/>
            <person name="Lindquist E.A."/>
            <person name="Lipzen A."/>
            <person name="Lundell T."/>
            <person name="Morin E."/>
            <person name="Murat C."/>
            <person name="Riley R."/>
            <person name="Ohm R."/>
            <person name="Sun H."/>
            <person name="Tunlid A."/>
            <person name="Henrissat B."/>
            <person name="Grigoriev I.V."/>
            <person name="Hibbett D.S."/>
            <person name="Martin F."/>
        </authorList>
    </citation>
    <scope>NUCLEOTIDE SEQUENCE [LARGE SCALE GENOMIC DNA]</scope>
    <source>
        <strain evidence="2 3">Koide BX008</strain>
    </source>
</reference>
<dbReference type="EMBL" id="KN818527">
    <property type="protein sequence ID" value="KIL55352.1"/>
    <property type="molecule type" value="Genomic_DNA"/>
</dbReference>
<evidence type="ECO:0000256" key="1">
    <source>
        <dbReference type="SAM" id="MobiDB-lite"/>
    </source>
</evidence>
<name>A0A0C2W2N5_AMAMK</name>
<organism evidence="2 3">
    <name type="scientific">Amanita muscaria (strain Koide BX008)</name>
    <dbReference type="NCBI Taxonomy" id="946122"/>
    <lineage>
        <taxon>Eukaryota</taxon>
        <taxon>Fungi</taxon>
        <taxon>Dikarya</taxon>
        <taxon>Basidiomycota</taxon>
        <taxon>Agaricomycotina</taxon>
        <taxon>Agaricomycetes</taxon>
        <taxon>Agaricomycetidae</taxon>
        <taxon>Agaricales</taxon>
        <taxon>Pluteineae</taxon>
        <taxon>Amanitaceae</taxon>
        <taxon>Amanita</taxon>
    </lineage>
</organism>
<dbReference type="OrthoDB" id="2803783at2759"/>
<proteinExistence type="predicted"/>
<protein>
    <submittedName>
        <fullName evidence="2">Uncharacterized protein</fullName>
    </submittedName>
</protein>
<dbReference type="InParanoid" id="A0A0C2W2N5"/>
<accession>A0A0C2W2N5</accession>
<sequence length="213" mass="25837">MWEHTPKQDEYLQGLYPSFIQARKDKRIEPFKNKLFDGWFKCWPEEKEIFGQDWEKGNFATEEDLRELSFAIEKRKQQLYNHIRWHSNGKVIQSRTSGTLKKFFKKEKKAAKQSRKNHKLELYSQHYYETRFKNQVDKEVLDTTPPNEQKKDYNKRKMTIYRRWRSLAWEMESSEVKAEIDALWNEKNSNDEDDNQNLDQDEHEAEVTGSFQG</sequence>
<evidence type="ECO:0000313" key="3">
    <source>
        <dbReference type="Proteomes" id="UP000054549"/>
    </source>
</evidence>
<dbReference type="AlphaFoldDB" id="A0A0C2W2N5"/>
<evidence type="ECO:0000313" key="2">
    <source>
        <dbReference type="EMBL" id="KIL55352.1"/>
    </source>
</evidence>
<dbReference type="HOGENOM" id="CLU_1294078_0_0_1"/>